<dbReference type="Pfam" id="PF02687">
    <property type="entry name" value="FtsX"/>
    <property type="match status" value="2"/>
</dbReference>
<reference evidence="9 10" key="1">
    <citation type="submission" date="2018-06" db="EMBL/GenBank/DDBJ databases">
        <title>Spirosoma sp. HMF3257 Genome sequencing and assembly.</title>
        <authorList>
            <person name="Kang H."/>
            <person name="Cha I."/>
            <person name="Kim H."/>
            <person name="Kang J."/>
            <person name="Joh K."/>
        </authorList>
    </citation>
    <scope>NUCLEOTIDE SEQUENCE [LARGE SCALE GENOMIC DNA]</scope>
    <source>
        <strain evidence="9 10">HMF3257</strain>
    </source>
</reference>
<evidence type="ECO:0000259" key="8">
    <source>
        <dbReference type="Pfam" id="PF12704"/>
    </source>
</evidence>
<keyword evidence="2" id="KW-1003">Cell membrane</keyword>
<feature type="transmembrane region" description="Helical" evidence="6">
    <location>
        <begin position="373"/>
        <end position="396"/>
    </location>
</feature>
<evidence type="ECO:0000256" key="5">
    <source>
        <dbReference type="ARBA" id="ARBA00023136"/>
    </source>
</evidence>
<feature type="domain" description="ABC3 transporter permease C-terminal" evidence="7">
    <location>
        <begin position="381"/>
        <end position="497"/>
    </location>
</feature>
<accession>A0A327NHC6</accession>
<feature type="domain" description="ABC3 transporter permease C-terminal" evidence="7">
    <location>
        <begin position="766"/>
        <end position="877"/>
    </location>
</feature>
<feature type="transmembrane region" description="Helical" evidence="6">
    <location>
        <begin position="807"/>
        <end position="834"/>
    </location>
</feature>
<dbReference type="PANTHER" id="PTHR30572:SF18">
    <property type="entry name" value="ABC-TYPE MACROLIDE FAMILY EXPORT SYSTEM PERMEASE COMPONENT 2"/>
    <property type="match status" value="1"/>
</dbReference>
<feature type="transmembrane region" description="Helical" evidence="6">
    <location>
        <begin position="763"/>
        <end position="786"/>
    </location>
</feature>
<dbReference type="Proteomes" id="UP000249016">
    <property type="component" value="Unassembled WGS sequence"/>
</dbReference>
<feature type="domain" description="MacB-like periplasmic core" evidence="8">
    <location>
        <begin position="110"/>
        <end position="332"/>
    </location>
</feature>
<dbReference type="AlphaFoldDB" id="A0A327NHC6"/>
<sequence length="887" mass="100039">MKQFVSQNNRSGDQPDLPQPPRWAQRLLCWYCRPDLLEDLQGDLNEYFDRNLETKGARRARLIYCLDVLKFVRPYTIRKPDFLNFFIHWIMIGSYLKTSRRSLVRNKLFSFINIFGLAVSMSVGLLVICLISDFLSYDDFQLKKDRTYRIITSYQNLDQPAVELASTSVKVGRKIRETIAGVEELTILRNGFSGDAHVGEMIVPFDAYWADNSFFKVFSFPLLKGDPATALKEPYSLVLTEKTAKKLFGQADPMGKFIQFDSLNYTVTGVAKDVPKLSHFRFEALVSFATADALLAKKDPNFYSWENVWQNYVYMVLPETSDPESLQRSLDKLNTQENATIKNRTFTVALQPLKEAALGRKLENSIGPTMMPIVIWILGGLAFVIILSACFNYTNLSIARSLRRSREVGIRKIIGAMKSHVLGQFMAESVIIALLALVFSFALFLFLRTQFLALDPHIGDLVSLDLSLRIILYFLVFAMVVGLAAGFLPALFFSRINALQVIKDVSTVKVFHRVSMRKALIVIQYTFSLIFIATTLIGYNQYRSFLSFDLGFSTENILNIRVQGNKGNVLAKELSEISAVRDISQSLMITSLGSMHGTNMKYTDPRDSAMVWLNLVDEHYLPVHNHKLVAGKNFTLRPKKGEESEIIVNEQVLKRFNIAKRDPEKALGKVVTVDGNKLTIVGVLKDFHYGTVEKKIEPVMFRYSSDEPWGYLNVKIASTDLPATMASIENVWRKVDKVHPLDAKFYDDQIEQAYSQFSVMVKVIGFIAFLAICIASLGLFGMVVFTTETRLKEISIRKVLGATEGGLVFLLSKGFLGLLLIASLVALPATYFFFDKVVLTNFAYHQPIGLGELIMGVVIVMFLAFLLIGSQTVKAARNNPAKVLKSE</sequence>
<keyword evidence="3 6" id="KW-0812">Transmembrane</keyword>
<proteinExistence type="predicted"/>
<dbReference type="OrthoDB" id="5933722at2"/>
<feature type="transmembrane region" description="Helical" evidence="6">
    <location>
        <begin position="421"/>
        <end position="447"/>
    </location>
</feature>
<comment type="caution">
    <text evidence="9">The sequence shown here is derived from an EMBL/GenBank/DDBJ whole genome shotgun (WGS) entry which is preliminary data.</text>
</comment>
<feature type="transmembrane region" description="Helical" evidence="6">
    <location>
        <begin position="846"/>
        <end position="868"/>
    </location>
</feature>
<dbReference type="InterPro" id="IPR003838">
    <property type="entry name" value="ABC3_permease_C"/>
</dbReference>
<dbReference type="GO" id="GO:0005886">
    <property type="term" value="C:plasma membrane"/>
    <property type="evidence" value="ECO:0007669"/>
    <property type="project" value="UniProtKB-SubCell"/>
</dbReference>
<feature type="transmembrane region" description="Helical" evidence="6">
    <location>
        <begin position="108"/>
        <end position="135"/>
    </location>
</feature>
<evidence type="ECO:0000256" key="4">
    <source>
        <dbReference type="ARBA" id="ARBA00022989"/>
    </source>
</evidence>
<keyword evidence="4 6" id="KW-1133">Transmembrane helix</keyword>
<evidence type="ECO:0000313" key="9">
    <source>
        <dbReference type="EMBL" id="RAI74213.1"/>
    </source>
</evidence>
<protein>
    <submittedName>
        <fullName evidence="9">ABC transporter permease</fullName>
    </submittedName>
</protein>
<keyword evidence="5 6" id="KW-0472">Membrane</keyword>
<feature type="transmembrane region" description="Helical" evidence="6">
    <location>
        <begin position="470"/>
        <end position="493"/>
    </location>
</feature>
<keyword evidence="10" id="KW-1185">Reference proteome</keyword>
<dbReference type="EMBL" id="QLII01000001">
    <property type="protein sequence ID" value="RAI74213.1"/>
    <property type="molecule type" value="Genomic_DNA"/>
</dbReference>
<organism evidence="9 10">
    <name type="scientific">Spirosoma telluris</name>
    <dbReference type="NCBI Taxonomy" id="2183553"/>
    <lineage>
        <taxon>Bacteria</taxon>
        <taxon>Pseudomonadati</taxon>
        <taxon>Bacteroidota</taxon>
        <taxon>Cytophagia</taxon>
        <taxon>Cytophagales</taxon>
        <taxon>Cytophagaceae</taxon>
        <taxon>Spirosoma</taxon>
    </lineage>
</organism>
<evidence type="ECO:0000256" key="6">
    <source>
        <dbReference type="SAM" id="Phobius"/>
    </source>
</evidence>
<dbReference type="RefSeq" id="WP_111341084.1">
    <property type="nucleotide sequence ID" value="NZ_QLII01000001.1"/>
</dbReference>
<comment type="subcellular location">
    <subcellularLocation>
        <location evidence="1">Cell membrane</location>
        <topology evidence="1">Multi-pass membrane protein</topology>
    </subcellularLocation>
</comment>
<dbReference type="InterPro" id="IPR050250">
    <property type="entry name" value="Macrolide_Exporter_MacB"/>
</dbReference>
<dbReference type="NCBIfam" id="NF038404">
    <property type="entry name" value="perm_prefix_2"/>
    <property type="match status" value="1"/>
</dbReference>
<evidence type="ECO:0000256" key="1">
    <source>
        <dbReference type="ARBA" id="ARBA00004651"/>
    </source>
</evidence>
<evidence type="ECO:0000259" key="7">
    <source>
        <dbReference type="Pfam" id="PF02687"/>
    </source>
</evidence>
<gene>
    <name evidence="9" type="ORF">HMF3257_07525</name>
</gene>
<feature type="domain" description="MacB-like periplasmic core" evidence="8">
    <location>
        <begin position="534"/>
        <end position="729"/>
    </location>
</feature>
<dbReference type="Pfam" id="PF12704">
    <property type="entry name" value="MacB_PCD"/>
    <property type="match status" value="2"/>
</dbReference>
<feature type="transmembrane region" description="Helical" evidence="6">
    <location>
        <begin position="519"/>
        <end position="539"/>
    </location>
</feature>
<dbReference type="InterPro" id="IPR047699">
    <property type="entry name" value="Permease_put_prefix"/>
</dbReference>
<name>A0A327NHC6_9BACT</name>
<evidence type="ECO:0000256" key="3">
    <source>
        <dbReference type="ARBA" id="ARBA00022692"/>
    </source>
</evidence>
<dbReference type="InterPro" id="IPR025857">
    <property type="entry name" value="MacB_PCD"/>
</dbReference>
<evidence type="ECO:0000256" key="2">
    <source>
        <dbReference type="ARBA" id="ARBA00022475"/>
    </source>
</evidence>
<dbReference type="GO" id="GO:0022857">
    <property type="term" value="F:transmembrane transporter activity"/>
    <property type="evidence" value="ECO:0007669"/>
    <property type="project" value="TreeGrafter"/>
</dbReference>
<evidence type="ECO:0000313" key="10">
    <source>
        <dbReference type="Proteomes" id="UP000249016"/>
    </source>
</evidence>
<dbReference type="PANTHER" id="PTHR30572">
    <property type="entry name" value="MEMBRANE COMPONENT OF TRANSPORTER-RELATED"/>
    <property type="match status" value="1"/>
</dbReference>